<evidence type="ECO:0000313" key="3">
    <source>
        <dbReference type="Proteomes" id="UP000177027"/>
    </source>
</evidence>
<evidence type="ECO:0000256" key="1">
    <source>
        <dbReference type="SAM" id="SignalP"/>
    </source>
</evidence>
<gene>
    <name evidence="2" type="ORF">A3D06_00585</name>
</gene>
<keyword evidence="1" id="KW-0732">Signal</keyword>
<dbReference type="SUPFAM" id="SSF49785">
    <property type="entry name" value="Galactose-binding domain-like"/>
    <property type="match status" value="1"/>
</dbReference>
<dbReference type="InterPro" id="IPR008979">
    <property type="entry name" value="Galactose-bd-like_sf"/>
</dbReference>
<dbReference type="AlphaFoldDB" id="A0A1F7HD33"/>
<sequence length="618" mass="69898">MKRITAFLLLIAILFINSLVFAQTNDSGAKNTIYYESDGAWRTSRIEIQGWNKPEFNDNEWMLSRGQSEGLCGPQHKLNRIGVYPMWVDSPVEKETVYFRKTIHLDFDPSEAKMLTILDDDGEIYVNGSLVRTDASGSVDSEAFNDDILPYLHAGENVIAIKVADSFGGCQSLAVMLEVVGYLETHVELSVPTIKQTDPQWTSVMYSGGAKNNLECGSTIGECGCVISSIAMLMKYYGVEKDPYGNATSPASLNKYFQENEQCSDNGCLSKGYAYGYVVWPAVNMYTLEAHDRYQSQKIIWDGLSEYDSPTVNDDIKNSRPVILKASNREHWFIAKGENGQTFSINDPYFSIEKLSDSQYKNTASKMSRFKKTNSDFSMIYAVALYPQQLLITDFKGRKTGFDVVSNKVLKEIPQSDYYLDKQPNLSSSSAQKGIHIAVISLPESGRYTIVKTLSPSDELIGKDIVVYSYSRTGTTTFFPIKETLPVVFTYNKESDNAPLYQNVQIDIKPHDRFNRINCKKRREPVDVAVLSSKTFNSKDIDVVSIRFANEQFRPIQKPWWKTNYMFKDINKDKRKDLVLKFQASNIEILCASSSAVLEGKTKDGIFFKGEDSINRRY</sequence>
<feature type="chain" id="PRO_5009529264" description="Peptidase C39-like domain-containing protein" evidence="1">
    <location>
        <begin position="23"/>
        <end position="618"/>
    </location>
</feature>
<comment type="caution">
    <text evidence="2">The sequence shown here is derived from an EMBL/GenBank/DDBJ whole genome shotgun (WGS) entry which is preliminary data.</text>
</comment>
<protein>
    <recommendedName>
        <fullName evidence="4">Peptidase C39-like domain-containing protein</fullName>
    </recommendedName>
</protein>
<dbReference type="EMBL" id="MFZS01000026">
    <property type="protein sequence ID" value="OGK28836.1"/>
    <property type="molecule type" value="Genomic_DNA"/>
</dbReference>
<dbReference type="Gene3D" id="2.60.120.260">
    <property type="entry name" value="Galactose-binding domain-like"/>
    <property type="match status" value="1"/>
</dbReference>
<organism evidence="2 3">
    <name type="scientific">Candidatus Roizmanbacteria bacterium RIFCSPHIGHO2_02_FULL_40_9</name>
    <dbReference type="NCBI Taxonomy" id="1802042"/>
    <lineage>
        <taxon>Bacteria</taxon>
        <taxon>Candidatus Roizmaniibacteriota</taxon>
    </lineage>
</organism>
<reference evidence="2 3" key="1">
    <citation type="journal article" date="2016" name="Nat. Commun.">
        <title>Thousands of microbial genomes shed light on interconnected biogeochemical processes in an aquifer system.</title>
        <authorList>
            <person name="Anantharaman K."/>
            <person name="Brown C.T."/>
            <person name="Hug L.A."/>
            <person name="Sharon I."/>
            <person name="Castelle C.J."/>
            <person name="Probst A.J."/>
            <person name="Thomas B.C."/>
            <person name="Singh A."/>
            <person name="Wilkins M.J."/>
            <person name="Karaoz U."/>
            <person name="Brodie E.L."/>
            <person name="Williams K.H."/>
            <person name="Hubbard S.S."/>
            <person name="Banfield J.F."/>
        </authorList>
    </citation>
    <scope>NUCLEOTIDE SEQUENCE [LARGE SCALE GENOMIC DNA]</scope>
</reference>
<proteinExistence type="predicted"/>
<evidence type="ECO:0000313" key="2">
    <source>
        <dbReference type="EMBL" id="OGK28836.1"/>
    </source>
</evidence>
<dbReference type="PANTHER" id="PTHR40524">
    <property type="entry name" value="PEPTIDASE_C39_2 DOMAIN-CONTAINING PROTEIN"/>
    <property type="match status" value="1"/>
</dbReference>
<dbReference type="Gene3D" id="3.90.70.10">
    <property type="entry name" value="Cysteine proteinases"/>
    <property type="match status" value="1"/>
</dbReference>
<dbReference type="Proteomes" id="UP000177027">
    <property type="component" value="Unassembled WGS sequence"/>
</dbReference>
<accession>A0A1F7HD33</accession>
<dbReference type="PANTHER" id="PTHR40524:SF1">
    <property type="entry name" value="PEPTIDASE C39-LIKE DOMAIN-CONTAINING PROTEIN"/>
    <property type="match status" value="1"/>
</dbReference>
<name>A0A1F7HD33_9BACT</name>
<evidence type="ECO:0008006" key="4">
    <source>
        <dbReference type="Google" id="ProtNLM"/>
    </source>
</evidence>
<feature type="signal peptide" evidence="1">
    <location>
        <begin position="1"/>
        <end position="22"/>
    </location>
</feature>